<dbReference type="InterPro" id="IPR036388">
    <property type="entry name" value="WH-like_DNA-bd_sf"/>
</dbReference>
<dbReference type="AlphaFoldDB" id="A0A363UKV2"/>
<dbReference type="EMBL" id="QEQK01000007">
    <property type="protein sequence ID" value="PWN56055.1"/>
    <property type="molecule type" value="Genomic_DNA"/>
</dbReference>
<gene>
    <name evidence="3" type="ORF">DEH80_09595</name>
</gene>
<comment type="caution">
    <text evidence="3">The sequence shown here is derived from an EMBL/GenBank/DDBJ whole genome shotgun (WGS) entry which is preliminary data.</text>
</comment>
<dbReference type="InterPro" id="IPR036390">
    <property type="entry name" value="WH_DNA-bd_sf"/>
</dbReference>
<dbReference type="Gene3D" id="6.10.140.190">
    <property type="match status" value="1"/>
</dbReference>
<reference evidence="3 4" key="1">
    <citation type="submission" date="2018-05" db="EMBL/GenBank/DDBJ databases">
        <title>Abyssibacter profundi OUC007T gen. nov., sp. nov, a marine bacterium isolated from seawater of the Mariana Trench.</title>
        <authorList>
            <person name="Zhou S."/>
        </authorList>
    </citation>
    <scope>NUCLEOTIDE SEQUENCE [LARGE SCALE GENOMIC DNA]</scope>
    <source>
        <strain evidence="3 4">OUC007</strain>
    </source>
</reference>
<dbReference type="InterPro" id="IPR018309">
    <property type="entry name" value="Tscrpt_reg_PadR_C"/>
</dbReference>
<dbReference type="Gene3D" id="1.10.10.10">
    <property type="entry name" value="Winged helix-like DNA-binding domain superfamily/Winged helix DNA-binding domain"/>
    <property type="match status" value="1"/>
</dbReference>
<dbReference type="PANTHER" id="PTHR43252:SF4">
    <property type="entry name" value="TRANSCRIPTIONAL REGULATORY PROTEIN"/>
    <property type="match status" value="1"/>
</dbReference>
<evidence type="ECO:0000313" key="4">
    <source>
        <dbReference type="Proteomes" id="UP000251800"/>
    </source>
</evidence>
<name>A0A363UKV2_9GAMM</name>
<feature type="domain" description="Transcription regulator PadR N-terminal" evidence="1">
    <location>
        <begin position="8"/>
        <end position="80"/>
    </location>
</feature>
<evidence type="ECO:0000259" key="2">
    <source>
        <dbReference type="Pfam" id="PF10400"/>
    </source>
</evidence>
<dbReference type="Proteomes" id="UP000251800">
    <property type="component" value="Unassembled WGS sequence"/>
</dbReference>
<dbReference type="OrthoDB" id="3186544at2"/>
<evidence type="ECO:0000259" key="1">
    <source>
        <dbReference type="Pfam" id="PF03551"/>
    </source>
</evidence>
<feature type="domain" description="Transcription regulator PadR C-terminal" evidence="2">
    <location>
        <begin position="92"/>
        <end position="175"/>
    </location>
</feature>
<protein>
    <submittedName>
        <fullName evidence="3">PadR family transcriptional regulator</fullName>
    </submittedName>
</protein>
<sequence length="178" mass="20319">MSLKHAMLVSLAERPASGYDLVRRFDRSVGYFWRASHQQIYRELPKLEAAEWVSAEAVAQTGKPDKRVYAITTQGRDALEAWLARPVGPEPVRESLMVKVRGAALLGVDSVLDEIRRHRQVHADKLSLFRKIEQEDFAQGPGDNRKTRCRYLALRSGLLYHESWVTWCDEALALLMEA</sequence>
<dbReference type="RefSeq" id="WP_109720271.1">
    <property type="nucleotide sequence ID" value="NZ_QEQK01000007.1"/>
</dbReference>
<dbReference type="PANTHER" id="PTHR43252">
    <property type="entry name" value="TRANSCRIPTIONAL REGULATOR YQJI"/>
    <property type="match status" value="1"/>
</dbReference>
<accession>A0A363UKV2</accession>
<proteinExistence type="predicted"/>
<dbReference type="SUPFAM" id="SSF46785">
    <property type="entry name" value="Winged helix' DNA-binding domain"/>
    <property type="match status" value="1"/>
</dbReference>
<dbReference type="Pfam" id="PF10400">
    <property type="entry name" value="Vir_act_alpha_C"/>
    <property type="match status" value="1"/>
</dbReference>
<organism evidence="3 4">
    <name type="scientific">Abyssibacter profundi</name>
    <dbReference type="NCBI Taxonomy" id="2182787"/>
    <lineage>
        <taxon>Bacteria</taxon>
        <taxon>Pseudomonadati</taxon>
        <taxon>Pseudomonadota</taxon>
        <taxon>Gammaproteobacteria</taxon>
        <taxon>Chromatiales</taxon>
        <taxon>Oceanococcaceae</taxon>
        <taxon>Abyssibacter</taxon>
    </lineage>
</organism>
<dbReference type="InterPro" id="IPR005149">
    <property type="entry name" value="Tscrpt_reg_PadR_N"/>
</dbReference>
<keyword evidence="4" id="KW-1185">Reference proteome</keyword>
<evidence type="ECO:0000313" key="3">
    <source>
        <dbReference type="EMBL" id="PWN56055.1"/>
    </source>
</evidence>
<dbReference type="Pfam" id="PF03551">
    <property type="entry name" value="PadR"/>
    <property type="match status" value="1"/>
</dbReference>